<dbReference type="GO" id="GO:0005737">
    <property type="term" value="C:cytoplasm"/>
    <property type="evidence" value="ECO:0007669"/>
    <property type="project" value="UniProtKB-ARBA"/>
</dbReference>
<dbReference type="InterPro" id="IPR036388">
    <property type="entry name" value="WH-like_DNA-bd_sf"/>
</dbReference>
<evidence type="ECO:0000256" key="2">
    <source>
        <dbReference type="PROSITE-ProRule" id="PRU00332"/>
    </source>
</evidence>
<dbReference type="Gene3D" id="1.10.10.10">
    <property type="entry name" value="Winged helix-like DNA-binding domain superfamily/Winged helix DNA-binding domain"/>
    <property type="match status" value="1"/>
</dbReference>
<proteinExistence type="predicted"/>
<evidence type="ECO:0000256" key="1">
    <source>
        <dbReference type="ARBA" id="ARBA00022884"/>
    </source>
</evidence>
<dbReference type="AlphaFoldDB" id="A0A197JBK4"/>
<dbReference type="GO" id="GO:0048255">
    <property type="term" value="P:mRNA stabilization"/>
    <property type="evidence" value="ECO:0007669"/>
    <property type="project" value="InterPro"/>
</dbReference>
<dbReference type="OrthoDB" id="340227at2759"/>
<evidence type="ECO:0000256" key="3">
    <source>
        <dbReference type="SAM" id="MobiDB-lite"/>
    </source>
</evidence>
<dbReference type="CDD" id="cd07323">
    <property type="entry name" value="LAM"/>
    <property type="match status" value="1"/>
</dbReference>
<dbReference type="PANTHER" id="PTHR22792">
    <property type="entry name" value="LUPUS LA PROTEIN-RELATED"/>
    <property type="match status" value="1"/>
</dbReference>
<dbReference type="Pfam" id="PF21071">
    <property type="entry name" value="LARP1_HEAT"/>
    <property type="match status" value="1"/>
</dbReference>
<dbReference type="InterPro" id="IPR006630">
    <property type="entry name" value="La_HTH"/>
</dbReference>
<dbReference type="Pfam" id="PF05383">
    <property type="entry name" value="La"/>
    <property type="match status" value="1"/>
</dbReference>
<feature type="region of interest" description="Disordered" evidence="3">
    <location>
        <begin position="106"/>
        <end position="133"/>
    </location>
</feature>
<sequence>MYQQHGLNNDPEALKSFILQQMEYYFSVENLCKDVYMRKQMDDEGYVPLSLVANFNRVKYLTTDHAFIKDVLKISKEIETKGDKIRRRGDWATWVFPKEDGAVPLSTHRSSYRGSGSHPSPAIQPEAKSANDEDDEVFQFDDDNLAGGAREGTVQKYYVSEDDDDDDEFDDDTVAKILIVTQKKRDRSHGSYERKAMNDDINDMINEGLYHYEHDLQRKRNTNNRHSSLAQSNKKVEMISEEQFATLTGSHPRHGSSTVGWVLGDQPFLQSDLPAASGSSPAGMSMGSFAESSLLSTSLEAPHSFPAFQHPSHELLHENGFIQHKYYKYHYKALKERKRQGIGHSQEMNTLFRFWSHFLRDNYNKKMYTEFKRLAVEDANANYRYGLECLFRFYSYGLEKKFRQDLFLDFESLTYADFQNGHMYGLEKFWAYLFYRKDKARRKLDVMAELKPLLEQFKTIDDFKSAHGNNSNPPSNHYVVPNH</sequence>
<evidence type="ECO:0000313" key="6">
    <source>
        <dbReference type="Proteomes" id="UP000078512"/>
    </source>
</evidence>
<dbReference type="PANTHER" id="PTHR22792:SF132">
    <property type="entry name" value="LA-RELATED PROTEIN 1"/>
    <property type="match status" value="1"/>
</dbReference>
<evidence type="ECO:0000313" key="5">
    <source>
        <dbReference type="EMBL" id="OAQ22403.1"/>
    </source>
</evidence>
<dbReference type="PROSITE" id="PS50961">
    <property type="entry name" value="HTH_LA"/>
    <property type="match status" value="1"/>
</dbReference>
<feature type="compositionally biased region" description="Polar residues" evidence="3">
    <location>
        <begin position="107"/>
        <end position="118"/>
    </location>
</feature>
<keyword evidence="6" id="KW-1185">Reference proteome</keyword>
<dbReference type="SMART" id="SM00715">
    <property type="entry name" value="LA"/>
    <property type="match status" value="1"/>
</dbReference>
<reference evidence="5 6" key="1">
    <citation type="submission" date="2016-05" db="EMBL/GenBank/DDBJ databases">
        <title>Genome sequencing reveals origins of a unique bacterial endosymbiosis in the earliest lineages of terrestrial Fungi.</title>
        <authorList>
            <consortium name="DOE Joint Genome Institute"/>
            <person name="Uehling J."/>
            <person name="Gryganskyi A."/>
            <person name="Hameed K."/>
            <person name="Tschaplinski T."/>
            <person name="Misztal P."/>
            <person name="Wu S."/>
            <person name="Desiro A."/>
            <person name="Vande Pol N."/>
            <person name="Du Z.-Y."/>
            <person name="Zienkiewicz A."/>
            <person name="Zienkiewicz K."/>
            <person name="Morin E."/>
            <person name="Tisserant E."/>
            <person name="Splivallo R."/>
            <person name="Hainaut M."/>
            <person name="Henrissat B."/>
            <person name="Ohm R."/>
            <person name="Kuo A."/>
            <person name="Yan J."/>
            <person name="Lipzen A."/>
            <person name="Nolan M."/>
            <person name="Labutti K."/>
            <person name="Barry K."/>
            <person name="Goldstein A."/>
            <person name="Labbe J."/>
            <person name="Schadt C."/>
            <person name="Tuskan G."/>
            <person name="Grigoriev I."/>
            <person name="Martin F."/>
            <person name="Vilgalys R."/>
            <person name="Bonito G."/>
        </authorList>
    </citation>
    <scope>NUCLEOTIDE SEQUENCE [LARGE SCALE GENOMIC DNA]</scope>
    <source>
        <strain evidence="5 6">AG-77</strain>
    </source>
</reference>
<protein>
    <recommendedName>
        <fullName evidence="4">HTH La-type RNA-binding domain-containing protein</fullName>
    </recommendedName>
</protein>
<gene>
    <name evidence="5" type="ORF">K457DRAFT_119569</name>
</gene>
<dbReference type="InterPro" id="IPR036390">
    <property type="entry name" value="WH_DNA-bd_sf"/>
</dbReference>
<dbReference type="InterPro" id="IPR045180">
    <property type="entry name" value="La_dom_prot"/>
</dbReference>
<dbReference type="SMART" id="SM00684">
    <property type="entry name" value="DM15"/>
    <property type="match status" value="3"/>
</dbReference>
<organism evidence="5 6">
    <name type="scientific">Linnemannia elongata AG-77</name>
    <dbReference type="NCBI Taxonomy" id="1314771"/>
    <lineage>
        <taxon>Eukaryota</taxon>
        <taxon>Fungi</taxon>
        <taxon>Fungi incertae sedis</taxon>
        <taxon>Mucoromycota</taxon>
        <taxon>Mortierellomycotina</taxon>
        <taxon>Mortierellomycetes</taxon>
        <taxon>Mortierellales</taxon>
        <taxon>Mortierellaceae</taxon>
        <taxon>Linnemannia</taxon>
    </lineage>
</organism>
<feature type="domain" description="HTH La-type RNA-binding" evidence="4">
    <location>
        <begin position="8"/>
        <end position="97"/>
    </location>
</feature>
<dbReference type="SUPFAM" id="SSF46785">
    <property type="entry name" value="Winged helix' DNA-binding domain"/>
    <property type="match status" value="1"/>
</dbReference>
<dbReference type="InterPro" id="IPR006607">
    <property type="entry name" value="DM15"/>
</dbReference>
<dbReference type="STRING" id="1314771.A0A197JBK4"/>
<dbReference type="Proteomes" id="UP000078512">
    <property type="component" value="Unassembled WGS sequence"/>
</dbReference>
<dbReference type="GO" id="GO:0000339">
    <property type="term" value="F:RNA cap binding"/>
    <property type="evidence" value="ECO:0007669"/>
    <property type="project" value="InterPro"/>
</dbReference>
<dbReference type="EMBL" id="KV442169">
    <property type="protein sequence ID" value="OAQ22403.1"/>
    <property type="molecule type" value="Genomic_DNA"/>
</dbReference>
<name>A0A197JBK4_9FUNG</name>
<evidence type="ECO:0000259" key="4">
    <source>
        <dbReference type="PROSITE" id="PS50961"/>
    </source>
</evidence>
<keyword evidence="1 2" id="KW-0694">RNA-binding</keyword>
<accession>A0A197JBK4</accession>